<name>A0A1B0FFE6_GLOMM</name>
<dbReference type="Proteomes" id="UP000092444">
    <property type="component" value="Unassembled WGS sequence"/>
</dbReference>
<evidence type="ECO:0000256" key="3">
    <source>
        <dbReference type="ARBA" id="ARBA00022448"/>
    </source>
</evidence>
<keyword evidence="6 13" id="KW-1133">Transmembrane helix</keyword>
<evidence type="ECO:0000256" key="10">
    <source>
        <dbReference type="ARBA" id="ARBA00023201"/>
    </source>
</evidence>
<keyword evidence="3 12" id="KW-0813">Transport</keyword>
<comment type="similarity">
    <text evidence="2 12">Belongs to the amiloride-sensitive sodium channel (TC 1.A.6) family.</text>
</comment>
<sequence>MITTSGGIAYYHPQRRQCFLSNERELKFFKIYTQTNCELECLTNFTLSKCGCVKFSMPRTHDMPVCREDKIHCYAQAEDDLLLREFTEGLKTTDFNYRGLTECNCMPACTSLVYNAEISQGNFDLNKLLSAMGITNSPQDLQMSRLEIYFKENQFITSKRSELYGVTDFLANCGGIFGLFMGFSILSLVEMLYHFTLRFWSNIQFASIVCYLFYIMNSKEVDLSGNEKGTIDDGGENINKSSGSEMPHKKIFCPNIRTVVSDYCAKTSIHGVQYLGETRPFREKLFWFSVFVVSIYCALTLIRNIYIKWNETPVIVSFSEKSTPVWNIPFPAVTICTETKRTLRLNAPSYGDLFNMLKVDVKNKRRFDAKMANLSDTELEEFVTLLHICNTQIIDEGVPVLYPQLVDYFAVLDRMAPSFDAMFTFCKWFNVFGDCKGLFTETYTEEGVCFTFNGLNDTDLYRENTCQHQKAQEMVIPKSNWISNRSLSWSLENGYSKNTGIHTYPARVLSAGSRAGLFVAIQNFGKNLDYMCRGPIQGFKVLLHSPDDVPQVSKQFVRIPLGKEILIAVKPNMITTSGGIAYYHPQRRQCFLSNERELKFFKIYTQTNCELECLTNFTLSKCGCVKFSMPRTHDMPVCREDKIHCYAQAEDDLLLREFTEGLKTTDFNYRGLTECNCMPACTSLVYNAEISQGNFDLDKLLSAMGITNSPQDLQMSRLEIYFKENQFITSKRSELYGVTDFLANCGGIFGLFMGFSILSLVEMLYHFTLRFWSNIQC</sequence>
<dbReference type="InterPro" id="IPR001873">
    <property type="entry name" value="ENaC"/>
</dbReference>
<feature type="transmembrane region" description="Helical" evidence="13">
    <location>
        <begin position="741"/>
        <end position="761"/>
    </location>
</feature>
<dbReference type="PhylomeDB" id="A0A1B0FFE6"/>
<dbReference type="InterPro" id="IPR020903">
    <property type="entry name" value="ENaC_CS"/>
</dbReference>
<dbReference type="STRING" id="37546.A0A1B0FFE6"/>
<proteinExistence type="inferred from homology"/>
<dbReference type="GO" id="GO:0015280">
    <property type="term" value="F:ligand-gated sodium channel activity"/>
    <property type="evidence" value="ECO:0007669"/>
    <property type="project" value="TreeGrafter"/>
</dbReference>
<dbReference type="GO" id="GO:0005886">
    <property type="term" value="C:plasma membrane"/>
    <property type="evidence" value="ECO:0007669"/>
    <property type="project" value="TreeGrafter"/>
</dbReference>
<evidence type="ECO:0000256" key="4">
    <source>
        <dbReference type="ARBA" id="ARBA00022461"/>
    </source>
</evidence>
<keyword evidence="15" id="KW-1185">Reference proteome</keyword>
<comment type="subcellular location">
    <subcellularLocation>
        <location evidence="1">Membrane</location>
        <topology evidence="1">Multi-pass membrane protein</topology>
    </subcellularLocation>
</comment>
<dbReference type="EnsemblMetazoa" id="GMOY002353-RA">
    <property type="protein sequence ID" value="GMOY002353-PA"/>
    <property type="gene ID" value="GMOY002353"/>
</dbReference>
<dbReference type="Gene3D" id="1.10.287.770">
    <property type="entry name" value="YojJ-like"/>
    <property type="match status" value="2"/>
</dbReference>
<keyword evidence="8 12" id="KW-0406">Ion transport</keyword>
<accession>A0A1B0FFE6</accession>
<dbReference type="EMBL" id="CCAG010001306">
    <property type="status" value="NOT_ANNOTATED_CDS"/>
    <property type="molecule type" value="Genomic_DNA"/>
</dbReference>
<dbReference type="PRINTS" id="PR01078">
    <property type="entry name" value="AMINACHANNEL"/>
</dbReference>
<keyword evidence="11 12" id="KW-0407">Ion channel</keyword>
<keyword evidence="5 12" id="KW-0812">Transmembrane</keyword>
<feature type="transmembrane region" description="Helical" evidence="13">
    <location>
        <begin position="285"/>
        <end position="306"/>
    </location>
</feature>
<dbReference type="VEuPathDB" id="VectorBase:GMOY002353"/>
<keyword evidence="9 13" id="KW-0472">Membrane</keyword>
<dbReference type="PROSITE" id="PS01206">
    <property type="entry name" value="ASC"/>
    <property type="match status" value="2"/>
</dbReference>
<keyword evidence="7" id="KW-0915">Sodium</keyword>
<evidence type="ECO:0000313" key="15">
    <source>
        <dbReference type="Proteomes" id="UP000092444"/>
    </source>
</evidence>
<dbReference type="PANTHER" id="PTHR11690:SF288">
    <property type="entry name" value="AMILORIDE-SENSITIVE NA+ CHANNEL-RELATED"/>
    <property type="match status" value="1"/>
</dbReference>
<dbReference type="Gene3D" id="1.10.287.820">
    <property type="entry name" value="Acid-sensing ion channel domain"/>
    <property type="match status" value="1"/>
</dbReference>
<evidence type="ECO:0000256" key="6">
    <source>
        <dbReference type="ARBA" id="ARBA00022989"/>
    </source>
</evidence>
<evidence type="ECO:0000256" key="12">
    <source>
        <dbReference type="RuleBase" id="RU000679"/>
    </source>
</evidence>
<feature type="transmembrane region" description="Helical" evidence="13">
    <location>
        <begin position="169"/>
        <end position="193"/>
    </location>
</feature>
<evidence type="ECO:0000256" key="13">
    <source>
        <dbReference type="SAM" id="Phobius"/>
    </source>
</evidence>
<dbReference type="FunFam" id="1.10.287.770:FF:000008">
    <property type="entry name" value="pickpocket protein 28"/>
    <property type="match status" value="2"/>
</dbReference>
<evidence type="ECO:0000256" key="1">
    <source>
        <dbReference type="ARBA" id="ARBA00004141"/>
    </source>
</evidence>
<dbReference type="PANTHER" id="PTHR11690">
    <property type="entry name" value="AMILORIDE-SENSITIVE SODIUM CHANNEL-RELATED"/>
    <property type="match status" value="1"/>
</dbReference>
<evidence type="ECO:0000256" key="8">
    <source>
        <dbReference type="ARBA" id="ARBA00023065"/>
    </source>
</evidence>
<evidence type="ECO:0000256" key="11">
    <source>
        <dbReference type="ARBA" id="ARBA00023303"/>
    </source>
</evidence>
<dbReference type="Gene3D" id="2.60.470.10">
    <property type="entry name" value="Acid-sensing ion channels like domains"/>
    <property type="match status" value="1"/>
</dbReference>
<evidence type="ECO:0000256" key="7">
    <source>
        <dbReference type="ARBA" id="ARBA00023053"/>
    </source>
</evidence>
<protein>
    <submittedName>
        <fullName evidence="14">Uncharacterized protein</fullName>
    </submittedName>
</protein>
<evidence type="ECO:0000313" key="14">
    <source>
        <dbReference type="EnsemblMetazoa" id="GMOY002353-PA"/>
    </source>
</evidence>
<keyword evidence="10 12" id="KW-0739">Sodium transport</keyword>
<evidence type="ECO:0000256" key="5">
    <source>
        <dbReference type="ARBA" id="ARBA00022692"/>
    </source>
</evidence>
<evidence type="ECO:0000256" key="2">
    <source>
        <dbReference type="ARBA" id="ARBA00007193"/>
    </source>
</evidence>
<feature type="transmembrane region" description="Helical" evidence="13">
    <location>
        <begin position="199"/>
        <end position="216"/>
    </location>
</feature>
<dbReference type="AlphaFoldDB" id="A0A1B0FFE6"/>
<evidence type="ECO:0000256" key="9">
    <source>
        <dbReference type="ARBA" id="ARBA00023136"/>
    </source>
</evidence>
<keyword evidence="4 12" id="KW-0894">Sodium channel</keyword>
<organism evidence="14 15">
    <name type="scientific">Glossina morsitans morsitans</name>
    <name type="common">Savannah tsetse fly</name>
    <dbReference type="NCBI Taxonomy" id="37546"/>
    <lineage>
        <taxon>Eukaryota</taxon>
        <taxon>Metazoa</taxon>
        <taxon>Ecdysozoa</taxon>
        <taxon>Arthropoda</taxon>
        <taxon>Hexapoda</taxon>
        <taxon>Insecta</taxon>
        <taxon>Pterygota</taxon>
        <taxon>Neoptera</taxon>
        <taxon>Endopterygota</taxon>
        <taxon>Diptera</taxon>
        <taxon>Brachycera</taxon>
        <taxon>Muscomorpha</taxon>
        <taxon>Hippoboscoidea</taxon>
        <taxon>Glossinidae</taxon>
        <taxon>Glossina</taxon>
    </lineage>
</organism>
<reference evidence="14" key="1">
    <citation type="submission" date="2020-05" db="UniProtKB">
        <authorList>
            <consortium name="EnsemblMetazoa"/>
        </authorList>
    </citation>
    <scope>IDENTIFICATION</scope>
    <source>
        <strain evidence="14">Yale</strain>
    </source>
</reference>
<dbReference type="Pfam" id="PF00858">
    <property type="entry name" value="ASC"/>
    <property type="match status" value="2"/>
</dbReference>